<dbReference type="RefSeq" id="WP_109359158.1">
    <property type="nucleotide sequence ID" value="NZ_QFRJ01000004.1"/>
</dbReference>
<comment type="caution">
    <text evidence="1">The sequence shown here is derived from an EMBL/GenBank/DDBJ whole genome shotgun (WGS) entry which is preliminary data.</text>
</comment>
<gene>
    <name evidence="1" type="ORF">DIT68_07240</name>
</gene>
<organism evidence="1 2">
    <name type="scientific">Brumimicrobium oceani</name>
    <dbReference type="NCBI Taxonomy" id="2100725"/>
    <lineage>
        <taxon>Bacteria</taxon>
        <taxon>Pseudomonadati</taxon>
        <taxon>Bacteroidota</taxon>
        <taxon>Flavobacteriia</taxon>
        <taxon>Flavobacteriales</taxon>
        <taxon>Crocinitomicaceae</taxon>
        <taxon>Brumimicrobium</taxon>
    </lineage>
</organism>
<dbReference type="EMBL" id="QFRJ01000004">
    <property type="protein sequence ID" value="PWH85881.1"/>
    <property type="molecule type" value="Genomic_DNA"/>
</dbReference>
<accession>A0A2U2XDV9</accession>
<keyword evidence="2" id="KW-1185">Reference proteome</keyword>
<evidence type="ECO:0000313" key="2">
    <source>
        <dbReference type="Proteomes" id="UP000245370"/>
    </source>
</evidence>
<dbReference type="AlphaFoldDB" id="A0A2U2XDV9"/>
<reference evidence="1 2" key="2">
    <citation type="submission" date="2018-05" db="EMBL/GenBank/DDBJ databases">
        <authorList>
            <person name="Lanie J.A."/>
            <person name="Ng W.-L."/>
            <person name="Kazmierczak K.M."/>
            <person name="Andrzejewski T.M."/>
            <person name="Davidsen T.M."/>
            <person name="Wayne K.J."/>
            <person name="Tettelin H."/>
            <person name="Glass J.I."/>
            <person name="Rusch D."/>
            <person name="Podicherti R."/>
            <person name="Tsui H.-C.T."/>
            <person name="Winkler M.E."/>
        </authorList>
    </citation>
    <scope>NUCLEOTIDE SEQUENCE [LARGE SCALE GENOMIC DNA]</scope>
    <source>
        <strain evidence="1 2">C305</strain>
    </source>
</reference>
<proteinExistence type="predicted"/>
<name>A0A2U2XDV9_9FLAO</name>
<sequence length="91" mass="9543">MSDGSSVSVNSNSIGLIGGSEFNTINTPCSSPSGNFYYENNTLHGLTDDTPDSLMMGTDAIADIKNYGTTSPITVNFIHQSPGLKNPKATL</sequence>
<reference evidence="1 2" key="1">
    <citation type="submission" date="2018-05" db="EMBL/GenBank/DDBJ databases">
        <title>Brumimicrobium oceani sp. nov., isolated from coastal sediment.</title>
        <authorList>
            <person name="Kou Y."/>
        </authorList>
    </citation>
    <scope>NUCLEOTIDE SEQUENCE [LARGE SCALE GENOMIC DNA]</scope>
    <source>
        <strain evidence="1 2">C305</strain>
    </source>
</reference>
<protein>
    <submittedName>
        <fullName evidence="1">Uncharacterized protein</fullName>
    </submittedName>
</protein>
<dbReference type="Proteomes" id="UP000245370">
    <property type="component" value="Unassembled WGS sequence"/>
</dbReference>
<evidence type="ECO:0000313" key="1">
    <source>
        <dbReference type="EMBL" id="PWH85881.1"/>
    </source>
</evidence>